<evidence type="ECO:0000313" key="4">
    <source>
        <dbReference type="Proteomes" id="UP001313282"/>
    </source>
</evidence>
<dbReference type="Proteomes" id="UP001313282">
    <property type="component" value="Unassembled WGS sequence"/>
</dbReference>
<dbReference type="Pfam" id="PF24883">
    <property type="entry name" value="NPHP3_N"/>
    <property type="match status" value="1"/>
</dbReference>
<dbReference type="InterPro" id="IPR056884">
    <property type="entry name" value="NPHP3-like_N"/>
</dbReference>
<dbReference type="InterPro" id="IPR027417">
    <property type="entry name" value="P-loop_NTPase"/>
</dbReference>
<name>A0AAN8NT62_9PEZI</name>
<dbReference type="InterPro" id="IPR007111">
    <property type="entry name" value="NACHT_NTPase"/>
</dbReference>
<dbReference type="SMART" id="SM00248">
    <property type="entry name" value="ANK"/>
    <property type="match status" value="6"/>
</dbReference>
<keyword evidence="4" id="KW-1185">Reference proteome</keyword>
<keyword evidence="1" id="KW-0677">Repeat</keyword>
<dbReference type="SUPFAM" id="SSF53167">
    <property type="entry name" value="Purine and uridine phosphorylases"/>
    <property type="match status" value="1"/>
</dbReference>
<dbReference type="PROSITE" id="PS50837">
    <property type="entry name" value="NACHT"/>
    <property type="match status" value="1"/>
</dbReference>
<reference evidence="3 4" key="1">
    <citation type="submission" date="2019-10" db="EMBL/GenBank/DDBJ databases">
        <authorList>
            <person name="Palmer J.M."/>
        </authorList>
    </citation>
    <scope>NUCLEOTIDE SEQUENCE [LARGE SCALE GENOMIC DNA]</scope>
    <source>
        <strain evidence="3 4">TWF718</strain>
    </source>
</reference>
<dbReference type="GO" id="GO:0003824">
    <property type="term" value="F:catalytic activity"/>
    <property type="evidence" value="ECO:0007669"/>
    <property type="project" value="InterPro"/>
</dbReference>
<organism evidence="3 4">
    <name type="scientific">Orbilia javanica</name>
    <dbReference type="NCBI Taxonomy" id="47235"/>
    <lineage>
        <taxon>Eukaryota</taxon>
        <taxon>Fungi</taxon>
        <taxon>Dikarya</taxon>
        <taxon>Ascomycota</taxon>
        <taxon>Pezizomycotina</taxon>
        <taxon>Orbiliomycetes</taxon>
        <taxon>Orbiliales</taxon>
        <taxon>Orbiliaceae</taxon>
        <taxon>Orbilia</taxon>
    </lineage>
</organism>
<dbReference type="EMBL" id="JAVHNR010000005">
    <property type="protein sequence ID" value="KAK6342428.1"/>
    <property type="molecule type" value="Genomic_DNA"/>
</dbReference>
<dbReference type="InterPro" id="IPR035994">
    <property type="entry name" value="Nucleoside_phosphorylase_sf"/>
</dbReference>
<dbReference type="InterPro" id="IPR036770">
    <property type="entry name" value="Ankyrin_rpt-contain_sf"/>
</dbReference>
<sequence length="1195" mass="133401">MEAAGLADVVECLAIRGICDYCDSHKNKQWQGYAAATAAAYAKELLLTIPAPAVETPHRKRHVLKLEELPCDSNSKISPEIEKRRILRSLSFSDMDFRQNNISLAHRNTCDWIFKTDKFRKWLQRETVDIEAFNGVLWIKGKPGAGKSTLMKHILLFYRKSFPDHTIAAYFFHARGTSLEKTRQGMLRSLLYQLLDQDAKAYNSFVPYFIDKEKKHGDSWKWHEGELERFLIELIPSLDRPVLLLTDALDECDESEVRKVVGFLEVLGSVAVSTSKDFQLLRICLSSRHYPTIGMIKMLELIVEERLEHAKDIAIYIKDKLMLKGPNGDIESELRQKSAGVFMWVVLVVEMLNQAYENGNIHAVRTKLQEIPSDLDEVFRMLIEKDDNKPRTILILLLMLFTKRQLSPSEIYYATLAGLEPDSLGPRDSLVVTDQLIKRFIISSSRGLIEVALGKPPSIQFIHETVNDFLIRNKRLQTVDSALSLDTNGVSHGRIALSCLSYIGMEDLLAEALKRRSGLAERHFDEKYPFLDYAASNIFYHAENAAQSWQETFIERLQNNSRIVKLLNLRYNIFSCGIHPRIKKKIRFTCSKLGAGLLYTLALHHCPKLIRILLRDPSTDINVINARGGRYGTPLLAAVAATAYREDTNRETIQLLLDADADVNANGGVFPHVLQAAIIPDHWTSHSPPAKSAAIISMLIRAGANVNARGGFFGNALQTAAAIGSHYDTSEIIRVLLHAEANVNALGGCFGHALQAAAAVVVLIHDKYSNTSLDTFIIELLLHFKADVNARGGVFGTALQAAFAGIEIAGMARDKVFAPIPNSMLLIGAASGRYGWGLQLPIATRESLNTLRLIHESEPSELEPLEWNWSYNMWQVAEILLAAGADVNAQGGRYGNVLQAAAIGTATGATPIGHRIVAKLLKAKVDVNARGGPYGNALQAVICNCTRYTSSVVRTLLEHGADVDAPGTHRNAVDAAFAVGCKWVQKREKENLFGALEALRILRCFDVAGAAEAWSNLDKYRRWAHSSAETYNMGKRDPPPSYESYRTLFPDLGQAHESEIELELAENGRHFTGHHPKFRIDFTSYDVAYIGNPMMTDEREFIDGEIELMESEMEHLEDQALVHSRGGLGTRQALVENEIEFLQLGIELLGDETEFTDDERTFSEREVELISEMGLISEVELSDSEMEFLGNGVET</sequence>
<proteinExistence type="predicted"/>
<dbReference type="Gene3D" id="1.25.40.20">
    <property type="entry name" value="Ankyrin repeat-containing domain"/>
    <property type="match status" value="2"/>
</dbReference>
<dbReference type="Gene3D" id="3.40.50.1580">
    <property type="entry name" value="Nucleoside phosphorylase domain"/>
    <property type="match status" value="1"/>
</dbReference>
<accession>A0AAN8NT62</accession>
<feature type="domain" description="NACHT" evidence="2">
    <location>
        <begin position="135"/>
        <end position="251"/>
    </location>
</feature>
<dbReference type="SUPFAM" id="SSF52540">
    <property type="entry name" value="P-loop containing nucleoside triphosphate hydrolases"/>
    <property type="match status" value="1"/>
</dbReference>
<comment type="caution">
    <text evidence="3">The sequence shown here is derived from an EMBL/GenBank/DDBJ whole genome shotgun (WGS) entry which is preliminary data.</text>
</comment>
<evidence type="ECO:0000259" key="2">
    <source>
        <dbReference type="PROSITE" id="PS50837"/>
    </source>
</evidence>
<evidence type="ECO:0000313" key="3">
    <source>
        <dbReference type="EMBL" id="KAK6342428.1"/>
    </source>
</evidence>
<gene>
    <name evidence="3" type="ORF">TWF718_007829</name>
</gene>
<dbReference type="PANTHER" id="PTHR10039:SF5">
    <property type="entry name" value="NACHT DOMAIN-CONTAINING PROTEIN"/>
    <property type="match status" value="1"/>
</dbReference>
<dbReference type="GO" id="GO:0009116">
    <property type="term" value="P:nucleoside metabolic process"/>
    <property type="evidence" value="ECO:0007669"/>
    <property type="project" value="InterPro"/>
</dbReference>
<dbReference type="PANTHER" id="PTHR10039">
    <property type="entry name" value="AMELOGENIN"/>
    <property type="match status" value="1"/>
</dbReference>
<evidence type="ECO:0000256" key="1">
    <source>
        <dbReference type="ARBA" id="ARBA00022737"/>
    </source>
</evidence>
<dbReference type="Gene3D" id="3.40.50.300">
    <property type="entry name" value="P-loop containing nucleotide triphosphate hydrolases"/>
    <property type="match status" value="1"/>
</dbReference>
<dbReference type="SUPFAM" id="SSF48403">
    <property type="entry name" value="Ankyrin repeat"/>
    <property type="match status" value="2"/>
</dbReference>
<protein>
    <recommendedName>
        <fullName evidence="2">NACHT domain-containing protein</fullName>
    </recommendedName>
</protein>
<dbReference type="InterPro" id="IPR002110">
    <property type="entry name" value="Ankyrin_rpt"/>
</dbReference>
<dbReference type="AlphaFoldDB" id="A0AAN8NT62"/>